<reference evidence="1" key="1">
    <citation type="journal article" date="2020" name="Nature">
        <title>Giant virus diversity and host interactions through global metagenomics.</title>
        <authorList>
            <person name="Schulz F."/>
            <person name="Roux S."/>
            <person name="Paez-Espino D."/>
            <person name="Jungbluth S."/>
            <person name="Walsh D.A."/>
            <person name="Denef V.J."/>
            <person name="McMahon K.D."/>
            <person name="Konstantinidis K.T."/>
            <person name="Eloe-Fadrosh E.A."/>
            <person name="Kyrpides N.C."/>
            <person name="Woyke T."/>
        </authorList>
    </citation>
    <scope>NUCLEOTIDE SEQUENCE</scope>
    <source>
        <strain evidence="1">GVMAG-M-3300018416-26</strain>
    </source>
</reference>
<dbReference type="Gene3D" id="3.40.30.10">
    <property type="entry name" value="Glutaredoxin"/>
    <property type="match status" value="1"/>
</dbReference>
<dbReference type="EMBL" id="MN739216">
    <property type="protein sequence ID" value="QHS94134.1"/>
    <property type="molecule type" value="Genomic_DNA"/>
</dbReference>
<sequence>MSKKDNQLNVIDLRGIKKLETMIFSNPLCVFLHSNNCGPCKLFSNVWERVVHSFSNDNNVTFLKIEVGMISQIKEHAPQFHNKVLKKMILSYGYVPNIAKYNPLTKRVSILKNKTEDTLHSFIKNI</sequence>
<evidence type="ECO:0000313" key="1">
    <source>
        <dbReference type="EMBL" id="QHS94134.1"/>
    </source>
</evidence>
<dbReference type="InterPro" id="IPR036249">
    <property type="entry name" value="Thioredoxin-like_sf"/>
</dbReference>
<evidence type="ECO:0008006" key="2">
    <source>
        <dbReference type="Google" id="ProtNLM"/>
    </source>
</evidence>
<protein>
    <recommendedName>
        <fullName evidence="2">Thioredoxin domain-containing protein</fullName>
    </recommendedName>
</protein>
<proteinExistence type="predicted"/>
<dbReference type="SUPFAM" id="SSF52833">
    <property type="entry name" value="Thioredoxin-like"/>
    <property type="match status" value="1"/>
</dbReference>
<name>A0A6C0BR77_9ZZZZ</name>
<accession>A0A6C0BR77</accession>
<organism evidence="1">
    <name type="scientific">viral metagenome</name>
    <dbReference type="NCBI Taxonomy" id="1070528"/>
    <lineage>
        <taxon>unclassified sequences</taxon>
        <taxon>metagenomes</taxon>
        <taxon>organismal metagenomes</taxon>
    </lineage>
</organism>
<dbReference type="AlphaFoldDB" id="A0A6C0BR77"/>